<protein>
    <submittedName>
        <fullName evidence="1">Uncharacterized conserved protein YeaO, DUF488 family</fullName>
    </submittedName>
</protein>
<dbReference type="PANTHER" id="PTHR36849:SF1">
    <property type="entry name" value="CYTOPLASMIC PROTEIN"/>
    <property type="match status" value="1"/>
</dbReference>
<evidence type="ECO:0000313" key="2">
    <source>
        <dbReference type="Proteomes" id="UP000186156"/>
    </source>
</evidence>
<evidence type="ECO:0000313" key="1">
    <source>
        <dbReference type="EMBL" id="SIS55419.1"/>
    </source>
</evidence>
<gene>
    <name evidence="1" type="ORF">SAMN05421799_101296</name>
</gene>
<dbReference type="Pfam" id="PF22752">
    <property type="entry name" value="DUF488-N3i"/>
    <property type="match status" value="1"/>
</dbReference>
<dbReference type="Proteomes" id="UP000186156">
    <property type="component" value="Unassembled WGS sequence"/>
</dbReference>
<dbReference type="AlphaFoldDB" id="A0A1N7K1G4"/>
<organism evidence="1 2">
    <name type="scientific">Alicyclobacillus vulcanalis</name>
    <dbReference type="NCBI Taxonomy" id="252246"/>
    <lineage>
        <taxon>Bacteria</taxon>
        <taxon>Bacillati</taxon>
        <taxon>Bacillota</taxon>
        <taxon>Bacilli</taxon>
        <taxon>Bacillales</taxon>
        <taxon>Alicyclobacillaceae</taxon>
        <taxon>Alicyclobacillus</taxon>
    </lineage>
</organism>
<proteinExistence type="predicted"/>
<dbReference type="InterPro" id="IPR052552">
    <property type="entry name" value="YeaO-like"/>
</dbReference>
<keyword evidence="2" id="KW-1185">Reference proteome</keyword>
<dbReference type="PANTHER" id="PTHR36849">
    <property type="entry name" value="CYTOPLASMIC PROTEIN-RELATED"/>
    <property type="match status" value="1"/>
</dbReference>
<dbReference type="EMBL" id="FTOO01000001">
    <property type="protein sequence ID" value="SIS55419.1"/>
    <property type="molecule type" value="Genomic_DNA"/>
</dbReference>
<reference evidence="2" key="1">
    <citation type="submission" date="2017-01" db="EMBL/GenBank/DDBJ databases">
        <authorList>
            <person name="Varghese N."/>
            <person name="Submissions S."/>
        </authorList>
    </citation>
    <scope>NUCLEOTIDE SEQUENCE [LARGE SCALE GENOMIC DNA]</scope>
    <source>
        <strain evidence="2">DSM 16176</strain>
    </source>
</reference>
<sequence length="137" mass="15556">MSSPVCMKMRSLGEMAMAFALKRAYDPPEAGDGFRVLVDRLWPRGVRREALAVDAWLKDVAPSNALRQWLHEDVSRFSAFAEQYRGELRADEAHQKAVGQLLVWADTHPRVTLVYAARDPVHNHARVLLEYLQSLDA</sequence>
<name>A0A1N7K1G4_9BACL</name>
<accession>A0A1N7K1G4</accession>
<dbReference type="STRING" id="252246.SAMN05421799_101296"/>